<keyword evidence="6 7" id="KW-0592">Phosphate transport</keyword>
<dbReference type="SUPFAM" id="SSF53850">
    <property type="entry name" value="Periplasmic binding protein-like II"/>
    <property type="match status" value="1"/>
</dbReference>
<dbReference type="InterPro" id="IPR005673">
    <property type="entry name" value="ABC_phos-bd_PstS"/>
</dbReference>
<evidence type="ECO:0000256" key="8">
    <source>
        <dbReference type="SAM" id="SignalP"/>
    </source>
</evidence>
<dbReference type="EMBL" id="QWDD01000001">
    <property type="protein sequence ID" value="RNJ48698.1"/>
    <property type="molecule type" value="Genomic_DNA"/>
</dbReference>
<reference evidence="10 11" key="1">
    <citation type="submission" date="2018-08" db="EMBL/GenBank/DDBJ databases">
        <title>Genome sequence of Methylocystis hirsuta CSC1, a methanotroph able to accumulate PHAs.</title>
        <authorList>
            <person name="Bordel S."/>
            <person name="Rodriguez E."/>
            <person name="Gancedo J."/>
            <person name="Munoz R."/>
        </authorList>
    </citation>
    <scope>NUCLEOTIDE SEQUENCE [LARGE SCALE GENOMIC DNA]</scope>
    <source>
        <strain evidence="10 11">CSC1</strain>
    </source>
</reference>
<feature type="signal peptide" evidence="8">
    <location>
        <begin position="1"/>
        <end position="24"/>
    </location>
</feature>
<evidence type="ECO:0000256" key="3">
    <source>
        <dbReference type="ARBA" id="ARBA00011529"/>
    </source>
</evidence>
<dbReference type="GO" id="GO:0042301">
    <property type="term" value="F:phosphate ion binding"/>
    <property type="evidence" value="ECO:0007669"/>
    <property type="project" value="InterPro"/>
</dbReference>
<dbReference type="Gene3D" id="3.40.190.10">
    <property type="entry name" value="Periplasmic binding protein-like II"/>
    <property type="match status" value="2"/>
</dbReference>
<sequence length="352" mass="37052">MISTIFRRGAGAALALAVMCGAAAAIDISGAGATFPYPIYAKWAEAYKKETGSGLNYQSIGSGGGIKQIKARTVTFGASDQPLKPEELDAAGLIQWPQVIGGIVPVVNHAGMAGGDLTLSGETVAKIFLGEITKWDDPAIKKLNPKAKLPSAPIVVVHRSDGSGTTFNFTNYLSKVSPDWASKVGANASVEWPVGIGAKGNEGVANNVANTKGSIGYVEYAYAKQNKLTHTKMINKDGKTVTPSMESFQAAAAGADWAHAEGFYEILTNEPGAKSWPITAATFILLPKESKDEAAAAEALKFFSWAFASGGKMAEELDYIPMPKPVVELIKKTWTSVKGSDGKPLSLLTRPN</sequence>
<evidence type="ECO:0000259" key="9">
    <source>
        <dbReference type="Pfam" id="PF12849"/>
    </source>
</evidence>
<dbReference type="NCBIfam" id="NF008171">
    <property type="entry name" value="PRK10918.1"/>
    <property type="match status" value="1"/>
</dbReference>
<evidence type="ECO:0000313" key="10">
    <source>
        <dbReference type="EMBL" id="RNJ48698.1"/>
    </source>
</evidence>
<gene>
    <name evidence="10" type="primary">pstS</name>
    <name evidence="10" type="ORF">D1O30_02675</name>
</gene>
<name>A0A3M9XNK5_9HYPH</name>
<evidence type="ECO:0000256" key="7">
    <source>
        <dbReference type="PIRNR" id="PIRNR002756"/>
    </source>
</evidence>
<dbReference type="PANTHER" id="PTHR42996">
    <property type="entry name" value="PHOSPHATE-BINDING PROTEIN PSTS"/>
    <property type="match status" value="1"/>
</dbReference>
<comment type="similarity">
    <text evidence="2 7">Belongs to the PstS family.</text>
</comment>
<feature type="chain" id="PRO_5018263526" description="Phosphate-binding protein PstS" evidence="8">
    <location>
        <begin position="25"/>
        <end position="352"/>
    </location>
</feature>
<dbReference type="InterPro" id="IPR024370">
    <property type="entry name" value="PBP_domain"/>
</dbReference>
<comment type="function">
    <text evidence="1 7">Part of the ABC transporter complex PstSACB involved in phosphate import.</text>
</comment>
<dbReference type="NCBIfam" id="TIGR00975">
    <property type="entry name" value="3a0107s03"/>
    <property type="match status" value="1"/>
</dbReference>
<keyword evidence="5 7" id="KW-0813">Transport</keyword>
<dbReference type="AlphaFoldDB" id="A0A3M9XNK5"/>
<protein>
    <recommendedName>
        <fullName evidence="4 7">Phosphate-binding protein PstS</fullName>
    </recommendedName>
</protein>
<dbReference type="PIRSF" id="PIRSF002756">
    <property type="entry name" value="PstS"/>
    <property type="match status" value="1"/>
</dbReference>
<comment type="caution">
    <text evidence="10">The sequence shown here is derived from an EMBL/GenBank/DDBJ whole genome shotgun (WGS) entry which is preliminary data.</text>
</comment>
<evidence type="ECO:0000256" key="6">
    <source>
        <dbReference type="ARBA" id="ARBA00022592"/>
    </source>
</evidence>
<evidence type="ECO:0000256" key="1">
    <source>
        <dbReference type="ARBA" id="ARBA00002841"/>
    </source>
</evidence>
<dbReference type="GO" id="GO:0035435">
    <property type="term" value="P:phosphate ion transmembrane transport"/>
    <property type="evidence" value="ECO:0007669"/>
    <property type="project" value="InterPro"/>
</dbReference>
<dbReference type="RefSeq" id="WP_123174695.1">
    <property type="nucleotide sequence ID" value="NZ_QWDD01000001.1"/>
</dbReference>
<dbReference type="PANTHER" id="PTHR42996:SF1">
    <property type="entry name" value="PHOSPHATE-BINDING PROTEIN PSTS"/>
    <property type="match status" value="1"/>
</dbReference>
<dbReference type="GO" id="GO:0043190">
    <property type="term" value="C:ATP-binding cassette (ABC) transporter complex"/>
    <property type="evidence" value="ECO:0007669"/>
    <property type="project" value="InterPro"/>
</dbReference>
<dbReference type="CDD" id="cd13565">
    <property type="entry name" value="PBP2_PstS"/>
    <property type="match status" value="1"/>
</dbReference>
<keyword evidence="11" id="KW-1185">Reference proteome</keyword>
<proteinExistence type="inferred from homology"/>
<comment type="subunit">
    <text evidence="3 7">The complex is composed of two ATP-binding proteins (PstB), two transmembrane proteins (PstC and PstA) and a solute-binding protein (PstS).</text>
</comment>
<dbReference type="Pfam" id="PF12849">
    <property type="entry name" value="PBP_like_2"/>
    <property type="match status" value="1"/>
</dbReference>
<evidence type="ECO:0000313" key="11">
    <source>
        <dbReference type="Proteomes" id="UP000268623"/>
    </source>
</evidence>
<evidence type="ECO:0000256" key="4">
    <source>
        <dbReference type="ARBA" id="ARBA00021889"/>
    </source>
</evidence>
<feature type="domain" description="PBP" evidence="9">
    <location>
        <begin position="25"/>
        <end position="307"/>
    </location>
</feature>
<dbReference type="InterPro" id="IPR050962">
    <property type="entry name" value="Phosphate-bind_PstS"/>
</dbReference>
<evidence type="ECO:0000256" key="2">
    <source>
        <dbReference type="ARBA" id="ARBA00008725"/>
    </source>
</evidence>
<dbReference type="Proteomes" id="UP000268623">
    <property type="component" value="Unassembled WGS sequence"/>
</dbReference>
<dbReference type="OrthoDB" id="9801510at2"/>
<keyword evidence="8" id="KW-0732">Signal</keyword>
<organism evidence="10 11">
    <name type="scientific">Methylocystis hirsuta</name>
    <dbReference type="NCBI Taxonomy" id="369798"/>
    <lineage>
        <taxon>Bacteria</taxon>
        <taxon>Pseudomonadati</taxon>
        <taxon>Pseudomonadota</taxon>
        <taxon>Alphaproteobacteria</taxon>
        <taxon>Hyphomicrobiales</taxon>
        <taxon>Methylocystaceae</taxon>
        <taxon>Methylocystis</taxon>
    </lineage>
</organism>
<evidence type="ECO:0000256" key="5">
    <source>
        <dbReference type="ARBA" id="ARBA00022448"/>
    </source>
</evidence>
<accession>A0A3M9XNK5</accession>